<feature type="region of interest" description="Disordered" evidence="1">
    <location>
        <begin position="1"/>
        <end position="26"/>
    </location>
</feature>
<dbReference type="AlphaFoldDB" id="W6QVD2"/>
<protein>
    <submittedName>
        <fullName evidence="2">Uncharacterized protein</fullName>
    </submittedName>
</protein>
<proteinExistence type="predicted"/>
<dbReference type="STRING" id="1365484.W6QVD2"/>
<sequence>MSSPIESTQKANELLPGGTGAPVASGQLHCPVTVRFPSQAVEDPLDRWRKQSSSCGVSLRKRDKHENKNGGREREEPEQPNTLFRLLDRRHHSLSQAVRVETDATLTAQGDASAPINRLYPKRIVPWLDFPRLQEQLCVTCQLQKSISLN</sequence>
<dbReference type="OrthoDB" id="2156052at2759"/>
<organism evidence="2 3">
    <name type="scientific">Penicillium roqueforti (strain FM164)</name>
    <dbReference type="NCBI Taxonomy" id="1365484"/>
    <lineage>
        <taxon>Eukaryota</taxon>
        <taxon>Fungi</taxon>
        <taxon>Dikarya</taxon>
        <taxon>Ascomycota</taxon>
        <taxon>Pezizomycotina</taxon>
        <taxon>Eurotiomycetes</taxon>
        <taxon>Eurotiomycetidae</taxon>
        <taxon>Eurotiales</taxon>
        <taxon>Aspergillaceae</taxon>
        <taxon>Penicillium</taxon>
    </lineage>
</organism>
<evidence type="ECO:0000256" key="1">
    <source>
        <dbReference type="SAM" id="MobiDB-lite"/>
    </source>
</evidence>
<feature type="compositionally biased region" description="Basic and acidic residues" evidence="1">
    <location>
        <begin position="64"/>
        <end position="77"/>
    </location>
</feature>
<reference evidence="2" key="1">
    <citation type="journal article" date="2014" name="Nat. Commun.">
        <title>Multiple recent horizontal transfers of a large genomic region in cheese making fungi.</title>
        <authorList>
            <person name="Cheeseman K."/>
            <person name="Ropars J."/>
            <person name="Renault P."/>
            <person name="Dupont J."/>
            <person name="Gouzy J."/>
            <person name="Branca A."/>
            <person name="Abraham A.L."/>
            <person name="Ceppi M."/>
            <person name="Conseiller E."/>
            <person name="Debuchy R."/>
            <person name="Malagnac F."/>
            <person name="Goarin A."/>
            <person name="Silar P."/>
            <person name="Lacoste S."/>
            <person name="Sallet E."/>
            <person name="Bensimon A."/>
            <person name="Giraud T."/>
            <person name="Brygoo Y."/>
        </authorList>
    </citation>
    <scope>NUCLEOTIDE SEQUENCE [LARGE SCALE GENOMIC DNA]</scope>
    <source>
        <strain evidence="2">FM164</strain>
    </source>
</reference>
<dbReference type="EMBL" id="HG792023">
    <property type="protein sequence ID" value="CDM38089.1"/>
    <property type="molecule type" value="Genomic_DNA"/>
</dbReference>
<name>W6QVD2_PENRF</name>
<keyword evidence="3" id="KW-1185">Reference proteome</keyword>
<evidence type="ECO:0000313" key="2">
    <source>
        <dbReference type="EMBL" id="CDM38089.1"/>
    </source>
</evidence>
<dbReference type="Proteomes" id="UP000030686">
    <property type="component" value="Unassembled WGS sequence"/>
</dbReference>
<evidence type="ECO:0000313" key="3">
    <source>
        <dbReference type="Proteomes" id="UP000030686"/>
    </source>
</evidence>
<accession>W6QVD2</accession>
<feature type="region of interest" description="Disordered" evidence="1">
    <location>
        <begin position="44"/>
        <end position="81"/>
    </location>
</feature>
<gene>
    <name evidence="2" type="ORF">PROQFM164_S09g000005</name>
</gene>
<feature type="compositionally biased region" description="Polar residues" evidence="1">
    <location>
        <begin position="1"/>
        <end position="11"/>
    </location>
</feature>